<evidence type="ECO:0000256" key="3">
    <source>
        <dbReference type="ARBA" id="ARBA00022723"/>
    </source>
</evidence>
<keyword evidence="9" id="KW-1185">Reference proteome</keyword>
<dbReference type="OrthoDB" id="1470350at2759"/>
<keyword evidence="4 5" id="KW-0408">Iron</keyword>
<dbReference type="PRINTS" id="PR00385">
    <property type="entry name" value="P450"/>
</dbReference>
<evidence type="ECO:0000256" key="4">
    <source>
        <dbReference type="ARBA" id="ARBA00023004"/>
    </source>
</evidence>
<evidence type="ECO:0000256" key="5">
    <source>
        <dbReference type="PIRSR" id="PIRSR602403-1"/>
    </source>
</evidence>
<evidence type="ECO:0000256" key="7">
    <source>
        <dbReference type="SAM" id="Phobius"/>
    </source>
</evidence>
<feature type="transmembrane region" description="Helical" evidence="7">
    <location>
        <begin position="6"/>
        <end position="26"/>
    </location>
</feature>
<dbReference type="GO" id="GO:0004497">
    <property type="term" value="F:monooxygenase activity"/>
    <property type="evidence" value="ECO:0007669"/>
    <property type="project" value="UniProtKB-KW"/>
</dbReference>
<protein>
    <submittedName>
        <fullName evidence="8">WGS project CCBQ000000000 data, contig 00102</fullName>
    </submittedName>
</protein>
<reference evidence="8 9" key="1">
    <citation type="submission" date="2014-03" db="EMBL/GenBank/DDBJ databases">
        <title>The genome of Kluyveromyces dobzhanskii.</title>
        <authorList>
            <person name="Nystedt B."/>
            <person name="Astrom S."/>
        </authorList>
    </citation>
    <scope>NUCLEOTIDE SEQUENCE [LARGE SCALE GENOMIC DNA]</scope>
    <source>
        <strain evidence="8 9">CBS 2104</strain>
    </source>
</reference>
<dbReference type="GO" id="GO:0020037">
    <property type="term" value="F:heme binding"/>
    <property type="evidence" value="ECO:0007669"/>
    <property type="project" value="InterPro"/>
</dbReference>
<feature type="binding site" description="axial binding residue" evidence="5">
    <location>
        <position position="474"/>
    </location>
    <ligand>
        <name>heme</name>
        <dbReference type="ChEBI" id="CHEBI:30413"/>
    </ligand>
    <ligandPart>
        <name>Fe</name>
        <dbReference type="ChEBI" id="CHEBI:18248"/>
    </ligandPart>
</feature>
<keyword evidence="7" id="KW-0472">Membrane</keyword>
<gene>
    <name evidence="8" type="ORF">KLDO_g2080</name>
</gene>
<dbReference type="PRINTS" id="PR00465">
    <property type="entry name" value="EP450IV"/>
</dbReference>
<keyword evidence="3 5" id="KW-0479">Metal-binding</keyword>
<organism evidence="8 9">
    <name type="scientific">Kluyveromyces dobzhanskii CBS 2104</name>
    <dbReference type="NCBI Taxonomy" id="1427455"/>
    <lineage>
        <taxon>Eukaryota</taxon>
        <taxon>Fungi</taxon>
        <taxon>Dikarya</taxon>
        <taxon>Ascomycota</taxon>
        <taxon>Saccharomycotina</taxon>
        <taxon>Saccharomycetes</taxon>
        <taxon>Saccharomycetales</taxon>
        <taxon>Saccharomycetaceae</taxon>
        <taxon>Kluyveromyces</taxon>
    </lineage>
</organism>
<name>A0A0A8L437_9SACH</name>
<dbReference type="Pfam" id="PF00067">
    <property type="entry name" value="p450"/>
    <property type="match status" value="1"/>
</dbReference>
<dbReference type="AlphaFoldDB" id="A0A0A8L437"/>
<dbReference type="InterPro" id="IPR017972">
    <property type="entry name" value="Cyt_P450_CS"/>
</dbReference>
<evidence type="ECO:0000256" key="6">
    <source>
        <dbReference type="RuleBase" id="RU000461"/>
    </source>
</evidence>
<comment type="cofactor">
    <cofactor evidence="1 5">
        <name>heme</name>
        <dbReference type="ChEBI" id="CHEBI:30413"/>
    </cofactor>
</comment>
<dbReference type="GO" id="GO:0016705">
    <property type="term" value="F:oxidoreductase activity, acting on paired donors, with incorporation or reduction of molecular oxygen"/>
    <property type="evidence" value="ECO:0007669"/>
    <property type="project" value="InterPro"/>
</dbReference>
<dbReference type="SUPFAM" id="SSF48264">
    <property type="entry name" value="Cytochrome P450"/>
    <property type="match status" value="1"/>
</dbReference>
<dbReference type="Proteomes" id="UP000031516">
    <property type="component" value="Unassembled WGS sequence"/>
</dbReference>
<dbReference type="InterPro" id="IPR036396">
    <property type="entry name" value="Cyt_P450_sf"/>
</dbReference>
<comment type="caution">
    <text evidence="8">The sequence shown here is derived from an EMBL/GenBank/DDBJ whole genome shotgun (WGS) entry which is preliminary data.</text>
</comment>
<accession>A0A0A8L437</accession>
<keyword evidence="7" id="KW-0812">Transmembrane</keyword>
<keyword evidence="6" id="KW-0560">Oxidoreductase</keyword>
<keyword evidence="5 6" id="KW-0349">Heme</keyword>
<keyword evidence="6" id="KW-0503">Monooxygenase</keyword>
<dbReference type="InterPro" id="IPR001128">
    <property type="entry name" value="Cyt_P450"/>
</dbReference>
<keyword evidence="7" id="KW-1133">Transmembrane helix</keyword>
<dbReference type="PANTHER" id="PTHR24305">
    <property type="entry name" value="CYTOCHROME P450"/>
    <property type="match status" value="1"/>
</dbReference>
<dbReference type="InterPro" id="IPR050121">
    <property type="entry name" value="Cytochrome_P450_monoxygenase"/>
</dbReference>
<comment type="similarity">
    <text evidence="2 6">Belongs to the cytochrome P450 family.</text>
</comment>
<evidence type="ECO:0000256" key="1">
    <source>
        <dbReference type="ARBA" id="ARBA00001971"/>
    </source>
</evidence>
<dbReference type="PROSITE" id="PS00086">
    <property type="entry name" value="CYTOCHROME_P450"/>
    <property type="match status" value="1"/>
</dbReference>
<evidence type="ECO:0000313" key="8">
    <source>
        <dbReference type="EMBL" id="CDO93789.1"/>
    </source>
</evidence>
<dbReference type="GO" id="GO:0005506">
    <property type="term" value="F:iron ion binding"/>
    <property type="evidence" value="ECO:0007669"/>
    <property type="project" value="InterPro"/>
</dbReference>
<sequence length="559" mass="63512">MIVTVLAILIGLLYYFVIYPLFLSPLSSLPGPKHLKLTSLFILNKSRKEQRNEYLQKLHEKYGDVVQIGPNEVAFNSFEHMKRIYMGNFPKEFDNNGVGFYSQFGNFNERNLFSTGDSKAHIEKKRNVSKVYSKSSVIQSGGYIKAKIDKAWDAIDRNLGKSMNVYSLFLSLAMDVVSGFEYGSKYSTNFLTEIDHTTASIEGKSSNEDVFLGFRESSSMWFYTTLAPSLWSPVAKWYGIGAKMGKAQQWIYHRFQEALTSLQQGSSLSDDQLQSPVSTMISSMFEEFTKEPNGTSKSLLRYEQIASEIADHVVAGHETTGTTLTYICWELSRPCNRQWQDKLFEECQQSTGDIQKLDQLPVLHSVIQEACRLHSAIPGSEPRYVPRSQEGSKFEVTLNDSTKTKVEIPPGTVVSCQPWSLHLLQTPFGSNPRQFDPSRWLRDQASGETEEEYETRLKTMNNSIFTFGQGNRMCLGMNLALIEMKYCIATLYSKYTTSICPKWCANVCQQNKDVLMGRRGSATSTYPSTDLDLMRMADTYTTSPMMGQCWLRFESRDAH</sequence>
<proteinExistence type="inferred from homology"/>
<evidence type="ECO:0000256" key="2">
    <source>
        <dbReference type="ARBA" id="ARBA00010617"/>
    </source>
</evidence>
<evidence type="ECO:0000313" key="9">
    <source>
        <dbReference type="Proteomes" id="UP000031516"/>
    </source>
</evidence>
<dbReference type="InterPro" id="IPR002403">
    <property type="entry name" value="Cyt_P450_E_grp-IV"/>
</dbReference>
<dbReference type="Gene3D" id="1.10.630.10">
    <property type="entry name" value="Cytochrome P450"/>
    <property type="match status" value="1"/>
</dbReference>
<dbReference type="PANTHER" id="PTHR24305:SF166">
    <property type="entry name" value="CYTOCHROME P450 12A4, MITOCHONDRIAL-RELATED"/>
    <property type="match status" value="1"/>
</dbReference>
<dbReference type="EMBL" id="CCBQ010000027">
    <property type="protein sequence ID" value="CDO93789.1"/>
    <property type="molecule type" value="Genomic_DNA"/>
</dbReference>